<evidence type="ECO:0000256" key="1">
    <source>
        <dbReference type="SAM" id="MobiDB-lite"/>
    </source>
</evidence>
<feature type="region of interest" description="Disordered" evidence="1">
    <location>
        <begin position="274"/>
        <end position="296"/>
    </location>
</feature>
<sequence>MAEREESVAGPPAGRVRVFAVPGATVPERIVALARGMASVAGGGRGAAVIVLPGQVPLGVDELDLVERAAAPGTAVVFVLAGPAGGAGFGDAARRQRALLGEFAPGYEQCPIVSADAPAEVLRAALADAQCAAAARDADAALAADRAAAERARRNRGSERARAAARTESSALRRHRNALAGRKAQLRTAEGLPARMAALRTGLSRARVELGHEIAALSRRTAAAVRDELDVAGRTQIGGYPAELTRRLEAMGDELAAMVEQRIAAAVPEFSDASPGAQADAGGGAIRPLLPAPPGRRRRATEDRLMILMGASGGLGVGRLVTAGPLAGGLPGGGPWAAFAWPAALVLGGFVAWWIVRARAHLGARSRVRQWANEAIAEFRAAWEQHIAHRVLDAESEAARAVAEAHARETREIDRRLADIDGRLARLHGRFPGPVDERTRGVGRGSTVTVEGTRPAGSEGPAGSTGPAGGAGDPVRAVSSEGRGARDVAGQ</sequence>
<keyword evidence="2" id="KW-0812">Transmembrane</keyword>
<feature type="region of interest" description="Disordered" evidence="1">
    <location>
        <begin position="431"/>
        <end position="491"/>
    </location>
</feature>
<evidence type="ECO:0000313" key="4">
    <source>
        <dbReference type="Proteomes" id="UP000317344"/>
    </source>
</evidence>
<dbReference type="KEGG" id="toy:FO059_15770"/>
<protein>
    <submittedName>
        <fullName evidence="3">Uncharacterized protein</fullName>
    </submittedName>
</protein>
<keyword evidence="2" id="KW-0472">Membrane</keyword>
<feature type="transmembrane region" description="Helical" evidence="2">
    <location>
        <begin position="305"/>
        <end position="324"/>
    </location>
</feature>
<dbReference type="Proteomes" id="UP000317344">
    <property type="component" value="Chromosome"/>
</dbReference>
<accession>A0A516X766</accession>
<evidence type="ECO:0000256" key="2">
    <source>
        <dbReference type="SAM" id="Phobius"/>
    </source>
</evidence>
<dbReference type="RefSeq" id="WP_143909916.1">
    <property type="nucleotide sequence ID" value="NZ_CP041765.1"/>
</dbReference>
<reference evidence="3 4" key="1">
    <citation type="submission" date="2019-07" db="EMBL/GenBank/DDBJ databases">
        <title>Tomitella cavernea sp. nov., an actinomycete isolated from soil.</title>
        <authorList>
            <person name="Cheng J."/>
        </authorList>
    </citation>
    <scope>NUCLEOTIDE SEQUENCE [LARGE SCALE GENOMIC DNA]</scope>
    <source>
        <strain evidence="3 4">HY188</strain>
    </source>
</reference>
<feature type="compositionally biased region" description="Low complexity" evidence="1">
    <location>
        <begin position="455"/>
        <end position="465"/>
    </location>
</feature>
<organism evidence="3 4">
    <name type="scientific">Tomitella fengzijianii</name>
    <dbReference type="NCBI Taxonomy" id="2597660"/>
    <lineage>
        <taxon>Bacteria</taxon>
        <taxon>Bacillati</taxon>
        <taxon>Actinomycetota</taxon>
        <taxon>Actinomycetes</taxon>
        <taxon>Mycobacteriales</taxon>
        <taxon>Tomitella</taxon>
    </lineage>
</organism>
<evidence type="ECO:0000313" key="3">
    <source>
        <dbReference type="EMBL" id="QDQ98511.1"/>
    </source>
</evidence>
<proteinExistence type="predicted"/>
<dbReference type="EMBL" id="CP041765">
    <property type="protein sequence ID" value="QDQ98511.1"/>
    <property type="molecule type" value="Genomic_DNA"/>
</dbReference>
<gene>
    <name evidence="3" type="ORF">FO059_15770</name>
</gene>
<dbReference type="AlphaFoldDB" id="A0A516X766"/>
<reference evidence="3 4" key="2">
    <citation type="submission" date="2019-07" db="EMBL/GenBank/DDBJ databases">
        <authorList>
            <person name="Huang Y."/>
        </authorList>
    </citation>
    <scope>NUCLEOTIDE SEQUENCE [LARGE SCALE GENOMIC DNA]</scope>
    <source>
        <strain evidence="3 4">HY188</strain>
    </source>
</reference>
<feature type="transmembrane region" description="Helical" evidence="2">
    <location>
        <begin position="336"/>
        <end position="356"/>
    </location>
</feature>
<keyword evidence="4" id="KW-1185">Reference proteome</keyword>
<keyword evidence="2" id="KW-1133">Transmembrane helix</keyword>
<dbReference type="OrthoDB" id="4373699at2"/>
<name>A0A516X766_9ACTN</name>